<gene>
    <name evidence="2" type="ORF">PX52LOC_00525</name>
</gene>
<dbReference type="Proteomes" id="UP000324974">
    <property type="component" value="Chromosome"/>
</dbReference>
<dbReference type="RefSeq" id="WP_149108621.1">
    <property type="nucleotide sequence ID" value="NZ_CP042425.1"/>
</dbReference>
<keyword evidence="2" id="KW-0121">Carboxypeptidase</keyword>
<dbReference type="KEGG" id="lrs:PX52LOC_00525"/>
<dbReference type="SUPFAM" id="SSF49373">
    <property type="entry name" value="Invasin/intimin cell-adhesion fragments"/>
    <property type="match status" value="1"/>
</dbReference>
<keyword evidence="3" id="KW-1185">Reference proteome</keyword>
<sequence length="125" mass="12570">MCLLAAAAGCGGSAANVSGVVTLDGKPLEGAAVTFAPQGDKDSVGSSYGKTDAQGRYTLKTVVGDKPGAAVGKHKVSISLTQSADPKNPESAAREVVPAKYNVKTELSCDVPSGGTDKADFDLKK</sequence>
<dbReference type="InterPro" id="IPR046474">
    <property type="entry name" value="DUF6795"/>
</dbReference>
<evidence type="ECO:0000313" key="3">
    <source>
        <dbReference type="Proteomes" id="UP000324974"/>
    </source>
</evidence>
<proteinExistence type="predicted"/>
<dbReference type="OrthoDB" id="289014at2"/>
<dbReference type="Pfam" id="PF20598">
    <property type="entry name" value="DUF6795"/>
    <property type="match status" value="1"/>
</dbReference>
<keyword evidence="2" id="KW-0378">Hydrolase</keyword>
<protein>
    <submittedName>
        <fullName evidence="2">Carboxypeptidase regulatory-like domain-containing protein</fullName>
    </submittedName>
</protein>
<dbReference type="GO" id="GO:0004180">
    <property type="term" value="F:carboxypeptidase activity"/>
    <property type="evidence" value="ECO:0007669"/>
    <property type="project" value="UniProtKB-KW"/>
</dbReference>
<organism evidence="2 3">
    <name type="scientific">Limnoglobus roseus</name>
    <dbReference type="NCBI Taxonomy" id="2598579"/>
    <lineage>
        <taxon>Bacteria</taxon>
        <taxon>Pseudomonadati</taxon>
        <taxon>Planctomycetota</taxon>
        <taxon>Planctomycetia</taxon>
        <taxon>Gemmatales</taxon>
        <taxon>Gemmataceae</taxon>
        <taxon>Limnoglobus</taxon>
    </lineage>
</organism>
<name>A0A5C1A5W9_9BACT</name>
<evidence type="ECO:0000259" key="1">
    <source>
        <dbReference type="Pfam" id="PF20598"/>
    </source>
</evidence>
<reference evidence="3" key="1">
    <citation type="submission" date="2019-08" db="EMBL/GenBank/DDBJ databases">
        <title>Limnoglobus roseus gen. nov., sp. nov., a novel freshwater planctomycete with a giant genome from the family Gemmataceae.</title>
        <authorList>
            <person name="Kulichevskaya I.S."/>
            <person name="Naumoff D.G."/>
            <person name="Miroshnikov K."/>
            <person name="Ivanova A."/>
            <person name="Philippov D.A."/>
            <person name="Hakobyan A."/>
            <person name="Rijpstra I.C."/>
            <person name="Sinninghe Damste J.S."/>
            <person name="Liesack W."/>
            <person name="Dedysh S.N."/>
        </authorList>
    </citation>
    <scope>NUCLEOTIDE SEQUENCE [LARGE SCALE GENOMIC DNA]</scope>
    <source>
        <strain evidence="3">PX52</strain>
    </source>
</reference>
<dbReference type="EMBL" id="CP042425">
    <property type="protein sequence ID" value="QEL13667.1"/>
    <property type="molecule type" value="Genomic_DNA"/>
</dbReference>
<evidence type="ECO:0000313" key="2">
    <source>
        <dbReference type="EMBL" id="QEL13667.1"/>
    </source>
</evidence>
<dbReference type="InterPro" id="IPR008964">
    <property type="entry name" value="Invasin/intimin_cell_adhesion"/>
</dbReference>
<feature type="domain" description="DUF6795" evidence="1">
    <location>
        <begin position="17"/>
        <end position="65"/>
    </location>
</feature>
<accession>A0A5C1A5W9</accession>
<dbReference type="AlphaFoldDB" id="A0A5C1A5W9"/>
<keyword evidence="2" id="KW-0645">Protease</keyword>